<dbReference type="EMBL" id="MLJW01003603">
    <property type="protein sequence ID" value="OIQ71697.1"/>
    <property type="molecule type" value="Genomic_DNA"/>
</dbReference>
<name>A0A1J5PJF5_9ZZZZ</name>
<gene>
    <name evidence="2" type="ORF">GALL_466830</name>
</gene>
<organism evidence="2">
    <name type="scientific">mine drainage metagenome</name>
    <dbReference type="NCBI Taxonomy" id="410659"/>
    <lineage>
        <taxon>unclassified sequences</taxon>
        <taxon>metagenomes</taxon>
        <taxon>ecological metagenomes</taxon>
    </lineage>
</organism>
<dbReference type="AlphaFoldDB" id="A0A1J5PJF5"/>
<comment type="caution">
    <text evidence="2">The sequence shown here is derived from an EMBL/GenBank/DDBJ whole genome shotgun (WGS) entry which is preliminary data.</text>
</comment>
<evidence type="ECO:0000256" key="1">
    <source>
        <dbReference type="SAM" id="MobiDB-lite"/>
    </source>
</evidence>
<feature type="region of interest" description="Disordered" evidence="1">
    <location>
        <begin position="1"/>
        <end position="37"/>
    </location>
</feature>
<reference evidence="2" key="1">
    <citation type="submission" date="2016-10" db="EMBL/GenBank/DDBJ databases">
        <title>Sequence of Gallionella enrichment culture.</title>
        <authorList>
            <person name="Poehlein A."/>
            <person name="Muehling M."/>
            <person name="Daniel R."/>
        </authorList>
    </citation>
    <scope>NUCLEOTIDE SEQUENCE</scope>
</reference>
<sequence length="216" mass="23147">MTQPAAPNGQAEPRRRYGAPDARNASLRERDASNALAPRPRRLVREIKFPDLRDKPIWSEAAIKAQAPAPVGTPNATAVANVAAGSPGSSERVRPIGLVEALGRPNGPPDFLKPAIERLARLKRLKATLLTASLEDGWTVPVPYKPDADGEISPRAFTVGGARLRRVAAFSVLAARARHCFAVIERQEGGGEVHRMDGALCLEDLLGLALNFEAES</sequence>
<accession>A0A1J5PJF5</accession>
<proteinExistence type="predicted"/>
<evidence type="ECO:0000313" key="2">
    <source>
        <dbReference type="EMBL" id="OIQ71697.1"/>
    </source>
</evidence>
<protein>
    <submittedName>
        <fullName evidence="2">Uncharacterized protein</fullName>
    </submittedName>
</protein>